<dbReference type="AlphaFoldDB" id="A0A9D2MTD6"/>
<accession>A0A9D2MTD6</accession>
<dbReference type="PANTHER" id="PTHR18901">
    <property type="entry name" value="2-DEOXYGLUCOSE-6-PHOSPHATE PHOSPHATASE 2"/>
    <property type="match status" value="1"/>
</dbReference>
<dbReference type="InterPro" id="IPR023198">
    <property type="entry name" value="PGP-like_dom2"/>
</dbReference>
<dbReference type="SFLD" id="SFLDG01135">
    <property type="entry name" value="C1.5.6:_HAD__Beta-PGM__Phospha"/>
    <property type="match status" value="1"/>
</dbReference>
<dbReference type="PRINTS" id="PR00413">
    <property type="entry name" value="HADHALOGNASE"/>
</dbReference>
<protein>
    <submittedName>
        <fullName evidence="1">HAD family phosphatase</fullName>
    </submittedName>
</protein>
<dbReference type="InterPro" id="IPR036412">
    <property type="entry name" value="HAD-like_sf"/>
</dbReference>
<dbReference type="PANTHER" id="PTHR18901:SF38">
    <property type="entry name" value="PSEUDOURIDINE-5'-PHOSPHATASE"/>
    <property type="match status" value="1"/>
</dbReference>
<organism evidence="1 2">
    <name type="scientific">Candidatus Eisenbergiella merdigallinarum</name>
    <dbReference type="NCBI Taxonomy" id="2838552"/>
    <lineage>
        <taxon>Bacteria</taxon>
        <taxon>Bacillati</taxon>
        <taxon>Bacillota</taxon>
        <taxon>Clostridia</taxon>
        <taxon>Lachnospirales</taxon>
        <taxon>Lachnospiraceae</taxon>
        <taxon>Eisenbergiella</taxon>
    </lineage>
</organism>
<dbReference type="NCBIfam" id="TIGR01509">
    <property type="entry name" value="HAD-SF-IA-v3"/>
    <property type="match status" value="1"/>
</dbReference>
<comment type="caution">
    <text evidence="1">The sequence shown here is derived from an EMBL/GenBank/DDBJ whole genome shotgun (WGS) entry which is preliminary data.</text>
</comment>
<dbReference type="InterPro" id="IPR023214">
    <property type="entry name" value="HAD_sf"/>
</dbReference>
<reference evidence="1" key="1">
    <citation type="journal article" date="2021" name="PeerJ">
        <title>Extensive microbial diversity within the chicken gut microbiome revealed by metagenomics and culture.</title>
        <authorList>
            <person name="Gilroy R."/>
            <person name="Ravi A."/>
            <person name="Getino M."/>
            <person name="Pursley I."/>
            <person name="Horton D.L."/>
            <person name="Alikhan N.F."/>
            <person name="Baker D."/>
            <person name="Gharbi K."/>
            <person name="Hall N."/>
            <person name="Watson M."/>
            <person name="Adriaenssens E.M."/>
            <person name="Foster-Nyarko E."/>
            <person name="Jarju S."/>
            <person name="Secka A."/>
            <person name="Antonio M."/>
            <person name="Oren A."/>
            <person name="Chaudhuri R.R."/>
            <person name="La Ragione R."/>
            <person name="Hildebrand F."/>
            <person name="Pallen M.J."/>
        </authorList>
    </citation>
    <scope>NUCLEOTIDE SEQUENCE</scope>
    <source>
        <strain evidence="1">USAMLcec3-2134</strain>
    </source>
</reference>
<gene>
    <name evidence="1" type="ORF">H9763_09280</name>
</gene>
<dbReference type="SFLD" id="SFLDG01129">
    <property type="entry name" value="C1.5:_HAD__Beta-PGM__Phosphata"/>
    <property type="match status" value="1"/>
</dbReference>
<sequence length="235" mass="26112">MIEAVVFDMDGVLFDTERLSCESCFEAAAQLGIPVTKEAVYGCFGLNAADGREHVLSSMEWAYPERSFPYEAYRNRHDELFAARIRENLPKKPGVENLLEFLKKRGIRMAVASSSRSRRVESNLARSGLARYFDQVLGGDLVEHSKPLPDIYLMACRRLGVDPTRAAAVEDSPNGVRSARAAGMLTVMVPDLVLPGPELEGLYDLKFDSLEGFQGWLERENALVDTGATPCLHRK</sequence>
<reference evidence="1" key="2">
    <citation type="submission" date="2021-04" db="EMBL/GenBank/DDBJ databases">
        <authorList>
            <person name="Gilroy R."/>
        </authorList>
    </citation>
    <scope>NUCLEOTIDE SEQUENCE</scope>
    <source>
        <strain evidence="1">USAMLcec3-2134</strain>
    </source>
</reference>
<dbReference type="Gene3D" id="3.40.50.1000">
    <property type="entry name" value="HAD superfamily/HAD-like"/>
    <property type="match status" value="1"/>
</dbReference>
<proteinExistence type="predicted"/>
<evidence type="ECO:0000313" key="2">
    <source>
        <dbReference type="Proteomes" id="UP000886883"/>
    </source>
</evidence>
<dbReference type="Gene3D" id="1.10.150.240">
    <property type="entry name" value="Putative phosphatase, domain 2"/>
    <property type="match status" value="1"/>
</dbReference>
<dbReference type="Proteomes" id="UP000886883">
    <property type="component" value="Unassembled WGS sequence"/>
</dbReference>
<dbReference type="SFLD" id="SFLDS00003">
    <property type="entry name" value="Haloacid_Dehalogenase"/>
    <property type="match status" value="1"/>
</dbReference>
<dbReference type="EMBL" id="DWXE01000038">
    <property type="protein sequence ID" value="HJB91636.1"/>
    <property type="molecule type" value="Genomic_DNA"/>
</dbReference>
<name>A0A9D2MTD6_9FIRM</name>
<dbReference type="InterPro" id="IPR006439">
    <property type="entry name" value="HAD-SF_hydro_IA"/>
</dbReference>
<dbReference type="Pfam" id="PF13419">
    <property type="entry name" value="HAD_2"/>
    <property type="match status" value="1"/>
</dbReference>
<dbReference type="SUPFAM" id="SSF56784">
    <property type="entry name" value="HAD-like"/>
    <property type="match status" value="1"/>
</dbReference>
<dbReference type="InterPro" id="IPR041492">
    <property type="entry name" value="HAD_2"/>
</dbReference>
<evidence type="ECO:0000313" key="1">
    <source>
        <dbReference type="EMBL" id="HJB91636.1"/>
    </source>
</evidence>